<keyword evidence="2" id="KW-0805">Transcription regulation</keyword>
<dbReference type="SUPFAM" id="SSF53850">
    <property type="entry name" value="Periplasmic binding protein-like II"/>
    <property type="match status" value="1"/>
</dbReference>
<gene>
    <name evidence="7" type="ORF">ACFY05_35005</name>
</gene>
<dbReference type="EMBL" id="JBIAXI010000028">
    <property type="protein sequence ID" value="MFF4778049.1"/>
    <property type="molecule type" value="Genomic_DNA"/>
</dbReference>
<feature type="compositionally biased region" description="Basic residues" evidence="5">
    <location>
        <begin position="304"/>
        <end position="316"/>
    </location>
</feature>
<dbReference type="Gene3D" id="3.40.190.10">
    <property type="entry name" value="Periplasmic binding protein-like II"/>
    <property type="match status" value="2"/>
</dbReference>
<accession>A0ABW6VFB0</accession>
<keyword evidence="8" id="KW-1185">Reference proteome</keyword>
<dbReference type="Proteomes" id="UP001602119">
    <property type="component" value="Unassembled WGS sequence"/>
</dbReference>
<dbReference type="PANTHER" id="PTHR30346:SF28">
    <property type="entry name" value="HTH-TYPE TRANSCRIPTIONAL REGULATOR CYNR"/>
    <property type="match status" value="1"/>
</dbReference>
<protein>
    <submittedName>
        <fullName evidence="7">LysR family transcriptional regulator</fullName>
    </submittedName>
</protein>
<dbReference type="InterPro" id="IPR036388">
    <property type="entry name" value="WH-like_DNA-bd_sf"/>
</dbReference>
<evidence type="ECO:0000259" key="6">
    <source>
        <dbReference type="PROSITE" id="PS50931"/>
    </source>
</evidence>
<sequence length="316" mass="34293">MDSPVEFRHLRYFVAVAGELHFGRAAQRLRIAQPALSQQIRQLERLIGATLFERTSRSVRLTAAGETFLPRARDLLDRLSADVTEAARVARGEAGRLDVAFISSAAGALSSALRTFTQDRPEVQVRLHEGFTSTTLDRLERGTADVGIVRDADERDAITLTPLLDEEFLAVMPSTHPLAASGTVTAAQLVSSPLVLFPPSAGPRAHARNLQPFREAFLDPQIVFEGSEWNTILHLVAAGIGVTVAPRGATRPLPEGTVTAELADTNARSTVQLATRVGDDRPLVREFQNIVGADPVSADPTNVRARHRQRPPRACP</sequence>
<dbReference type="PRINTS" id="PR00039">
    <property type="entry name" value="HTHLYSR"/>
</dbReference>
<evidence type="ECO:0000256" key="1">
    <source>
        <dbReference type="ARBA" id="ARBA00009437"/>
    </source>
</evidence>
<evidence type="ECO:0000256" key="2">
    <source>
        <dbReference type="ARBA" id="ARBA00023015"/>
    </source>
</evidence>
<evidence type="ECO:0000313" key="8">
    <source>
        <dbReference type="Proteomes" id="UP001602119"/>
    </source>
</evidence>
<organism evidence="7 8">
    <name type="scientific">Microtetraspora fusca</name>
    <dbReference type="NCBI Taxonomy" id="1997"/>
    <lineage>
        <taxon>Bacteria</taxon>
        <taxon>Bacillati</taxon>
        <taxon>Actinomycetota</taxon>
        <taxon>Actinomycetes</taxon>
        <taxon>Streptosporangiales</taxon>
        <taxon>Streptosporangiaceae</taxon>
        <taxon>Microtetraspora</taxon>
    </lineage>
</organism>
<proteinExistence type="inferred from homology"/>
<feature type="domain" description="HTH lysR-type" evidence="6">
    <location>
        <begin position="5"/>
        <end position="62"/>
    </location>
</feature>
<evidence type="ECO:0000256" key="4">
    <source>
        <dbReference type="ARBA" id="ARBA00023163"/>
    </source>
</evidence>
<dbReference type="Pfam" id="PF03466">
    <property type="entry name" value="LysR_substrate"/>
    <property type="match status" value="1"/>
</dbReference>
<dbReference type="Gene3D" id="1.10.10.10">
    <property type="entry name" value="Winged helix-like DNA-binding domain superfamily/Winged helix DNA-binding domain"/>
    <property type="match status" value="1"/>
</dbReference>
<keyword evidence="4" id="KW-0804">Transcription</keyword>
<dbReference type="PROSITE" id="PS50931">
    <property type="entry name" value="HTH_LYSR"/>
    <property type="match status" value="1"/>
</dbReference>
<dbReference type="PANTHER" id="PTHR30346">
    <property type="entry name" value="TRANSCRIPTIONAL DUAL REGULATOR HCAR-RELATED"/>
    <property type="match status" value="1"/>
</dbReference>
<evidence type="ECO:0000313" key="7">
    <source>
        <dbReference type="EMBL" id="MFF4778049.1"/>
    </source>
</evidence>
<dbReference type="CDD" id="cd08414">
    <property type="entry name" value="PBP2_LTTR_aromatics_like"/>
    <property type="match status" value="1"/>
</dbReference>
<evidence type="ECO:0000256" key="3">
    <source>
        <dbReference type="ARBA" id="ARBA00023125"/>
    </source>
</evidence>
<dbReference type="RefSeq" id="WP_066944836.1">
    <property type="nucleotide sequence ID" value="NZ_BBYK01000058.1"/>
</dbReference>
<dbReference type="InterPro" id="IPR000847">
    <property type="entry name" value="LysR_HTH_N"/>
</dbReference>
<feature type="region of interest" description="Disordered" evidence="5">
    <location>
        <begin position="294"/>
        <end position="316"/>
    </location>
</feature>
<dbReference type="SUPFAM" id="SSF46785">
    <property type="entry name" value="Winged helix' DNA-binding domain"/>
    <property type="match status" value="1"/>
</dbReference>
<dbReference type="InterPro" id="IPR005119">
    <property type="entry name" value="LysR_subst-bd"/>
</dbReference>
<dbReference type="Pfam" id="PF00126">
    <property type="entry name" value="HTH_1"/>
    <property type="match status" value="1"/>
</dbReference>
<comment type="similarity">
    <text evidence="1">Belongs to the LysR transcriptional regulatory family.</text>
</comment>
<comment type="caution">
    <text evidence="7">The sequence shown here is derived from an EMBL/GenBank/DDBJ whole genome shotgun (WGS) entry which is preliminary data.</text>
</comment>
<name>A0ABW6VFB0_MICFU</name>
<reference evidence="7 8" key="1">
    <citation type="submission" date="2024-10" db="EMBL/GenBank/DDBJ databases">
        <title>The Natural Products Discovery Center: Release of the First 8490 Sequenced Strains for Exploring Actinobacteria Biosynthetic Diversity.</title>
        <authorList>
            <person name="Kalkreuter E."/>
            <person name="Kautsar S.A."/>
            <person name="Yang D."/>
            <person name="Bader C.D."/>
            <person name="Teijaro C.N."/>
            <person name="Fluegel L."/>
            <person name="Davis C.M."/>
            <person name="Simpson J.R."/>
            <person name="Lauterbach L."/>
            <person name="Steele A.D."/>
            <person name="Gui C."/>
            <person name="Meng S."/>
            <person name="Li G."/>
            <person name="Viehrig K."/>
            <person name="Ye F."/>
            <person name="Su P."/>
            <person name="Kiefer A.F."/>
            <person name="Nichols A."/>
            <person name="Cepeda A.J."/>
            <person name="Yan W."/>
            <person name="Fan B."/>
            <person name="Jiang Y."/>
            <person name="Adhikari A."/>
            <person name="Zheng C.-J."/>
            <person name="Schuster L."/>
            <person name="Cowan T.M."/>
            <person name="Smanski M.J."/>
            <person name="Chevrette M.G."/>
            <person name="De Carvalho L.P.S."/>
            <person name="Shen B."/>
        </authorList>
    </citation>
    <scope>NUCLEOTIDE SEQUENCE [LARGE SCALE GENOMIC DNA]</scope>
    <source>
        <strain evidence="7 8">NPDC001281</strain>
    </source>
</reference>
<evidence type="ECO:0000256" key="5">
    <source>
        <dbReference type="SAM" id="MobiDB-lite"/>
    </source>
</evidence>
<keyword evidence="3" id="KW-0238">DNA-binding</keyword>
<dbReference type="InterPro" id="IPR036390">
    <property type="entry name" value="WH_DNA-bd_sf"/>
</dbReference>